<evidence type="ECO:0000256" key="2">
    <source>
        <dbReference type="ARBA" id="ARBA00022833"/>
    </source>
</evidence>
<evidence type="ECO:0000313" key="4">
    <source>
        <dbReference type="EMBL" id="KTD61954.1"/>
    </source>
</evidence>
<protein>
    <submittedName>
        <fullName evidence="4">Guanine deaminase</fullName>
        <ecNumber evidence="4">3.5.4.3</ecNumber>
    </submittedName>
</protein>
<evidence type="ECO:0000256" key="1">
    <source>
        <dbReference type="ARBA" id="ARBA00022723"/>
    </source>
</evidence>
<dbReference type="RefSeq" id="WP_058484463.1">
    <property type="nucleotide sequence ID" value="NZ_CAAAII010000006.1"/>
</dbReference>
<dbReference type="PATRIC" id="fig|452.5.peg.2855"/>
<reference evidence="4 5" key="1">
    <citation type="submission" date="2015-11" db="EMBL/GenBank/DDBJ databases">
        <title>Genomic analysis of 38 Legionella species identifies large and diverse effector repertoires.</title>
        <authorList>
            <person name="Burstein D."/>
            <person name="Amaro F."/>
            <person name="Zusman T."/>
            <person name="Lifshitz Z."/>
            <person name="Cohen O."/>
            <person name="Gilbert J.A."/>
            <person name="Pupko T."/>
            <person name="Shuman H.A."/>
            <person name="Segal G."/>
        </authorList>
    </citation>
    <scope>NUCLEOTIDE SEQUENCE [LARGE SCALE GENOMIC DNA]</scope>
    <source>
        <strain evidence="4 5">Mt.St.Helens-9</strain>
    </source>
</reference>
<dbReference type="CDD" id="cd01285">
    <property type="entry name" value="nucleoside_deaminase"/>
    <property type="match status" value="1"/>
</dbReference>
<dbReference type="PROSITE" id="PS00903">
    <property type="entry name" value="CYT_DCMP_DEAMINASES_1"/>
    <property type="match status" value="1"/>
</dbReference>
<keyword evidence="2" id="KW-0862">Zinc</keyword>
<feature type="domain" description="CMP/dCMP-type deaminase" evidence="3">
    <location>
        <begin position="28"/>
        <end position="110"/>
    </location>
</feature>
<dbReference type="Gene3D" id="3.40.140.10">
    <property type="entry name" value="Cytidine Deaminase, domain 2"/>
    <property type="match status" value="1"/>
</dbReference>
<dbReference type="GO" id="GO:0008892">
    <property type="term" value="F:guanine deaminase activity"/>
    <property type="evidence" value="ECO:0007669"/>
    <property type="project" value="UniProtKB-EC"/>
</dbReference>
<dbReference type="STRING" id="452.Lspi_2584"/>
<dbReference type="InterPro" id="IPR002125">
    <property type="entry name" value="CMP_dCMP_dom"/>
</dbReference>
<dbReference type="Proteomes" id="UP000054877">
    <property type="component" value="Unassembled WGS sequence"/>
</dbReference>
<proteinExistence type="predicted"/>
<accession>A0A0W0YYN8</accession>
<dbReference type="InterPro" id="IPR016193">
    <property type="entry name" value="Cytidine_deaminase-like"/>
</dbReference>
<dbReference type="GO" id="GO:0008270">
    <property type="term" value="F:zinc ion binding"/>
    <property type="evidence" value="ECO:0007669"/>
    <property type="project" value="InterPro"/>
</dbReference>
<sequence length="198" mass="22891">MNDTEVIVSRLLEVTQQDIVPLTRDGVRHGNKVFGAAILKKDDLSLVIAGTNNEIENPLWHGEVHTLKKFYELPASQRATPRDCIFFATHEPCPLCLSAITWGGYDNFYYLFSYEDSRDSFNIPHDLNILKEVFKCDKGKYAHENYYWTCHSVQHMINESTTSARERFQLQFDKLKKTYNDMSDVYQKSKGNNDIPLG</sequence>
<keyword evidence="5" id="KW-1185">Reference proteome</keyword>
<dbReference type="EC" id="3.5.4.3" evidence="4"/>
<name>A0A0W0YYN8_LEGSP</name>
<dbReference type="Pfam" id="PF00383">
    <property type="entry name" value="dCMP_cyt_deam_1"/>
    <property type="match status" value="1"/>
</dbReference>
<organism evidence="4 5">
    <name type="scientific">Legionella spiritensis</name>
    <dbReference type="NCBI Taxonomy" id="452"/>
    <lineage>
        <taxon>Bacteria</taxon>
        <taxon>Pseudomonadati</taxon>
        <taxon>Pseudomonadota</taxon>
        <taxon>Gammaproteobacteria</taxon>
        <taxon>Legionellales</taxon>
        <taxon>Legionellaceae</taxon>
        <taxon>Legionella</taxon>
    </lineage>
</organism>
<evidence type="ECO:0000313" key="5">
    <source>
        <dbReference type="Proteomes" id="UP000054877"/>
    </source>
</evidence>
<keyword evidence="4" id="KW-0378">Hydrolase</keyword>
<comment type="caution">
    <text evidence="4">The sequence shown here is derived from an EMBL/GenBank/DDBJ whole genome shotgun (WGS) entry which is preliminary data.</text>
</comment>
<evidence type="ECO:0000259" key="3">
    <source>
        <dbReference type="Pfam" id="PF00383"/>
    </source>
</evidence>
<dbReference type="SUPFAM" id="SSF53927">
    <property type="entry name" value="Cytidine deaminase-like"/>
    <property type="match status" value="1"/>
</dbReference>
<keyword evidence="1" id="KW-0479">Metal-binding</keyword>
<dbReference type="InterPro" id="IPR016192">
    <property type="entry name" value="APOBEC/CMP_deaminase_Zn-bd"/>
</dbReference>
<dbReference type="AlphaFoldDB" id="A0A0W0YYN8"/>
<gene>
    <name evidence="4" type="primary">guaD</name>
    <name evidence="4" type="ORF">Lspi_2584</name>
</gene>
<dbReference type="OrthoDB" id="9802676at2"/>
<dbReference type="EMBL" id="LNYX01000031">
    <property type="protein sequence ID" value="KTD61954.1"/>
    <property type="molecule type" value="Genomic_DNA"/>
</dbReference>